<sequence>MLQQHIVEGFWFHGRLYVWAMDTALPAVSGSRRRVPPYPCALPPSDLGRCVGGLGSDDPRVAVLHLPGRSRRPSAPPGPAAPASGAPSAPEPPPLRPWTVPVRELDPAAALRLLAGEPGDGTGPGLLHLAALARAAHGHARAGCVVPAVHHEDRIGVRWRPVLAPAGLDWLRSAAATAPPALRAHRVPGPDPAGEGAAVLADLLECLCSLTDAAVRERLADRFPDTDADLPAAASATREWFVRAQRAAAGRGPAAVRRVPGPQGGRASLVEPDGRR</sequence>
<proteinExistence type="predicted"/>
<evidence type="ECO:0000256" key="1">
    <source>
        <dbReference type="SAM" id="MobiDB-lite"/>
    </source>
</evidence>
<dbReference type="STRING" id="758803.SAMN05421803_12172"/>
<organism evidence="2 3">
    <name type="scientific">Nocardiopsis flavescens</name>
    <dbReference type="NCBI Taxonomy" id="758803"/>
    <lineage>
        <taxon>Bacteria</taxon>
        <taxon>Bacillati</taxon>
        <taxon>Actinomycetota</taxon>
        <taxon>Actinomycetes</taxon>
        <taxon>Streptosporangiales</taxon>
        <taxon>Nocardiopsidaceae</taxon>
        <taxon>Nocardiopsis</taxon>
    </lineage>
</organism>
<dbReference type="Proteomes" id="UP000184452">
    <property type="component" value="Unassembled WGS sequence"/>
</dbReference>
<gene>
    <name evidence="2" type="ORF">SAMN05421803_12172</name>
</gene>
<feature type="region of interest" description="Disordered" evidence="1">
    <location>
        <begin position="67"/>
        <end position="100"/>
    </location>
</feature>
<reference evidence="2 3" key="1">
    <citation type="submission" date="2016-11" db="EMBL/GenBank/DDBJ databases">
        <authorList>
            <person name="Jaros S."/>
            <person name="Januszkiewicz K."/>
            <person name="Wedrychowicz H."/>
        </authorList>
    </citation>
    <scope>NUCLEOTIDE SEQUENCE [LARGE SCALE GENOMIC DNA]</scope>
    <source>
        <strain evidence="2 3">CGMCC 4.5723</strain>
    </source>
</reference>
<accession>A0A1M6SY46</accession>
<feature type="region of interest" description="Disordered" evidence="1">
    <location>
        <begin position="249"/>
        <end position="276"/>
    </location>
</feature>
<evidence type="ECO:0000313" key="3">
    <source>
        <dbReference type="Proteomes" id="UP000184452"/>
    </source>
</evidence>
<dbReference type="AlphaFoldDB" id="A0A1M6SY46"/>
<name>A0A1M6SY46_9ACTN</name>
<dbReference type="RefSeq" id="WP_073382607.1">
    <property type="nucleotide sequence ID" value="NZ_FQZK01000021.1"/>
</dbReference>
<dbReference type="EMBL" id="FQZK01000021">
    <property type="protein sequence ID" value="SHK49589.1"/>
    <property type="molecule type" value="Genomic_DNA"/>
</dbReference>
<keyword evidence="3" id="KW-1185">Reference proteome</keyword>
<feature type="compositionally biased region" description="Low complexity" evidence="1">
    <location>
        <begin position="249"/>
        <end position="261"/>
    </location>
</feature>
<protein>
    <submittedName>
        <fullName evidence="2">Uncharacterized protein</fullName>
    </submittedName>
</protein>
<evidence type="ECO:0000313" key="2">
    <source>
        <dbReference type="EMBL" id="SHK49589.1"/>
    </source>
</evidence>